<feature type="compositionally biased region" description="Acidic residues" evidence="11">
    <location>
        <begin position="432"/>
        <end position="441"/>
    </location>
</feature>
<dbReference type="EMBL" id="ALBS01000324">
    <property type="protein sequence ID" value="EJT45577.1"/>
    <property type="molecule type" value="Genomic_DNA"/>
</dbReference>
<keyword evidence="8 10" id="KW-0539">Nucleus</keyword>
<dbReference type="KEGG" id="tasa:A1Q1_06023"/>
<dbReference type="GO" id="GO:0003713">
    <property type="term" value="F:transcription coactivator activity"/>
    <property type="evidence" value="ECO:0007669"/>
    <property type="project" value="TreeGrafter"/>
</dbReference>
<keyword evidence="4 10" id="KW-0678">Repressor</keyword>
<feature type="region of interest" description="Disordered" evidence="11">
    <location>
        <begin position="82"/>
        <end position="134"/>
    </location>
</feature>
<evidence type="ECO:0000256" key="8">
    <source>
        <dbReference type="ARBA" id="ARBA00023242"/>
    </source>
</evidence>
<evidence type="ECO:0000313" key="14">
    <source>
        <dbReference type="Proteomes" id="UP000002748"/>
    </source>
</evidence>
<dbReference type="OrthoDB" id="103819at2759"/>
<dbReference type="Pfam" id="PF06333">
    <property type="entry name" value="Med13_C"/>
    <property type="match status" value="1"/>
</dbReference>
<keyword evidence="6 10" id="KW-0010">Activator</keyword>
<reference evidence="13 14" key="1">
    <citation type="journal article" date="2012" name="Eukaryot. Cell">
        <title>Draft genome sequence of CBS 2479, the standard type strain of Trichosporon asahii.</title>
        <authorList>
            <person name="Yang R.Y."/>
            <person name="Li H.T."/>
            <person name="Zhu H."/>
            <person name="Zhou G.P."/>
            <person name="Wang M."/>
            <person name="Wang L."/>
        </authorList>
    </citation>
    <scope>NUCLEOTIDE SEQUENCE [LARGE SCALE GENOMIC DNA]</scope>
    <source>
        <strain evidence="14">ATCC 90039 / CBS 2479 / JCM 2466 / KCTC 7840 / NCYC 2677 / UAMH 7654</strain>
    </source>
</reference>
<evidence type="ECO:0000256" key="6">
    <source>
        <dbReference type="ARBA" id="ARBA00023159"/>
    </source>
</evidence>
<feature type="region of interest" description="Disordered" evidence="11">
    <location>
        <begin position="690"/>
        <end position="751"/>
    </location>
</feature>
<feature type="region of interest" description="Disordered" evidence="11">
    <location>
        <begin position="411"/>
        <end position="638"/>
    </location>
</feature>
<keyword evidence="5 10" id="KW-0805">Transcription regulation</keyword>
<comment type="subcellular location">
    <subcellularLocation>
        <location evidence="1 10">Nucleus</location>
    </subcellularLocation>
</comment>
<dbReference type="HOGENOM" id="CLU_004767_0_0_1"/>
<dbReference type="Proteomes" id="UP000002748">
    <property type="component" value="Unassembled WGS sequence"/>
</dbReference>
<comment type="caution">
    <text evidence="13">The sequence shown here is derived from an EMBL/GenBank/DDBJ whole genome shotgun (WGS) entry which is preliminary data.</text>
</comment>
<dbReference type="VEuPathDB" id="FungiDB:A1Q1_06023"/>
<dbReference type="RefSeq" id="XP_014176707.1">
    <property type="nucleotide sequence ID" value="XM_014321232.1"/>
</dbReference>
<evidence type="ECO:0000256" key="7">
    <source>
        <dbReference type="ARBA" id="ARBA00023163"/>
    </source>
</evidence>
<feature type="compositionally biased region" description="Acidic residues" evidence="11">
    <location>
        <begin position="487"/>
        <end position="517"/>
    </location>
</feature>
<name>J6ES84_TRIAS</name>
<evidence type="ECO:0000256" key="9">
    <source>
        <dbReference type="ARBA" id="ARBA00032008"/>
    </source>
</evidence>
<feature type="compositionally biased region" description="Acidic residues" evidence="11">
    <location>
        <begin position="614"/>
        <end position="631"/>
    </location>
</feature>
<evidence type="ECO:0000259" key="12">
    <source>
        <dbReference type="Pfam" id="PF06333"/>
    </source>
</evidence>
<feature type="domain" description="Mediator complex subunit Med13 C-terminal" evidence="12">
    <location>
        <begin position="1040"/>
        <end position="1220"/>
    </location>
</feature>
<dbReference type="GeneID" id="25989535"/>
<sequence>MDLLSGLPARPSTPVPGHWLLGAPPIIHISIFEASATDGAGESTSEDIVTGLRQDPIEKAWMDLNGAGETRDALTKCAVVVPGKKVDPPKPETDGEKEGDEPMAVDGEKEERPKEIDLTKEDKEPKEKEKEESVGRRLWVFSAEAIETPDGLTLVETPAPIVLSATLTCTLHGQSLSCLAAGQDCTPVFQPPPAWRYLEAAAGEKLAWKRGQRLSLLPNPLRIDRTPPLTVRIRPTSNDQLLLIAKPRAIPHCAPQPGILTSPAGRNPLVLRPLALPALLVAPVSVSSAQDAKLSAAFDVMGADWKNGRAEARVAAQAMGERPADWSVYFVPLRTNRVNKMLPTTVAAQWRGTPGVLTVWPTHLARPLAPVHKSAVQKPPKPGPGLGEPPALLAAATGLFDFFTSYTEPASDAVDEDADADETMEEVQPMEVEVEVEEVGDEESRRETGSDVDDLFSASPSPEPEPEQPDEEPFIASAFTSPRGLELEVDDLFGADEPIEPDQKEEPEEEVKEEEQPEPVPEPELPEFEPPGRADTDMNDKNDVTEDDFNFFDSPAKQTEPTPAAVAEPTPTPTTVLPSVTEEPKPEDVTAEAPAPEPIEITSIADLPVPEVIEPVEPETQPEPEALEESPELAVVHAPKKRTSIDIVPPAFAPLQLPKRPRMRFAYGLPSPISPASSTLRIELVERLREKSGQGKKYDYAQEWELSSESSDEEVDSAFTTGAPPTPSSSDDEDGTPAPRAASAAPPPAPDHEVMFDGMMCVGGEWVSLKDDPTLCSKLARAWAPAWVELPPEPPEYVPLSPEADAAPSAPSPDLEAVANAAVRNRFLRPLFTHPTPNETLMPAPLVKLGVPLAELTEAGQPAAASYALSPANVNVGLGGNVLQLSAAGLRYWRELGLMPAGGQKDVTAYVVCEPGEGERLAASFLRDIGDVYTSHLLGKHEAGTAEGTDGVIAVPPRDVPSVLSRLGNAVVYVLTYAARGSSVLPMLKENVHVVPVEAVRVGNLLPLAFEVYDGRTERVPRVQLRGKQLASTPPLPFHAFTLALPPQRPQLTMSWPQKSYDVLARGRQVHCAYAFAGAHVILTVVDGQGDALDLRVLPFTSTTEAIPRMWEIFTSLAEQRSRQYTMTITRVGLMSKAEIGGWKTHFPTAEGTITLLMAEPPAPSPLRPRTPVANIPPSTFADPSAAIVDETLAGSAAPLSARLAVELPPAPTPTASSASGTGEAYYPPASFVLSMANAAGTGASTATFHVLHTSEGTPGTVHESLAPRFYELTCLGRRRYALDALPIHLDAALKGAEAIEVVSAEA</sequence>
<feature type="compositionally biased region" description="Low complexity" evidence="11">
    <location>
        <begin position="559"/>
        <end position="581"/>
    </location>
</feature>
<proteinExistence type="inferred from homology"/>
<keyword evidence="7 10" id="KW-0804">Transcription</keyword>
<feature type="compositionally biased region" description="Acidic residues" evidence="11">
    <location>
        <begin position="464"/>
        <end position="473"/>
    </location>
</feature>
<organism evidence="13 14">
    <name type="scientific">Trichosporon asahii var. asahii (strain ATCC 90039 / CBS 2479 / JCM 2466 / KCTC 7840 / NBRC 103889/ NCYC 2677 / UAMH 7654)</name>
    <name type="common">Yeast</name>
    <dbReference type="NCBI Taxonomy" id="1186058"/>
    <lineage>
        <taxon>Eukaryota</taxon>
        <taxon>Fungi</taxon>
        <taxon>Dikarya</taxon>
        <taxon>Basidiomycota</taxon>
        <taxon>Agaricomycotina</taxon>
        <taxon>Tremellomycetes</taxon>
        <taxon>Trichosporonales</taxon>
        <taxon>Trichosporonaceae</taxon>
        <taxon>Trichosporon</taxon>
    </lineage>
</organism>
<feature type="compositionally biased region" description="Basic and acidic residues" evidence="11">
    <location>
        <begin position="530"/>
        <end position="544"/>
    </location>
</feature>
<evidence type="ECO:0000256" key="1">
    <source>
        <dbReference type="ARBA" id="ARBA00004123"/>
    </source>
</evidence>
<evidence type="ECO:0000256" key="5">
    <source>
        <dbReference type="ARBA" id="ARBA00023015"/>
    </source>
</evidence>
<accession>J6ES84</accession>
<evidence type="ECO:0000313" key="13">
    <source>
        <dbReference type="EMBL" id="EJT45577.1"/>
    </source>
</evidence>
<feature type="compositionally biased region" description="Acidic residues" evidence="11">
    <location>
        <begin position="413"/>
        <end position="425"/>
    </location>
</feature>
<feature type="compositionally biased region" description="Basic and acidic residues" evidence="11">
    <location>
        <begin position="106"/>
        <end position="134"/>
    </location>
</feature>
<dbReference type="GO" id="GO:0045944">
    <property type="term" value="P:positive regulation of transcription by RNA polymerase II"/>
    <property type="evidence" value="ECO:0007669"/>
    <property type="project" value="TreeGrafter"/>
</dbReference>
<dbReference type="GO" id="GO:0016592">
    <property type="term" value="C:mediator complex"/>
    <property type="evidence" value="ECO:0007669"/>
    <property type="project" value="InterPro"/>
</dbReference>
<dbReference type="PANTHER" id="PTHR48249:SF3">
    <property type="entry name" value="MEDIATOR OF RNA POLYMERASE II TRANSCRIPTION SUBUNIT 13"/>
    <property type="match status" value="1"/>
</dbReference>
<comment type="similarity">
    <text evidence="2 10">Belongs to the Mediator complex subunit 13 family.</text>
</comment>
<evidence type="ECO:0000256" key="3">
    <source>
        <dbReference type="ARBA" id="ARBA00019618"/>
    </source>
</evidence>
<evidence type="ECO:0000256" key="11">
    <source>
        <dbReference type="SAM" id="MobiDB-lite"/>
    </source>
</evidence>
<gene>
    <name evidence="13" type="ORF">A1Q1_06023</name>
</gene>
<dbReference type="InterPro" id="IPR009401">
    <property type="entry name" value="Med13_C"/>
</dbReference>
<comment type="subunit">
    <text evidence="10">Component of the SRB8-11 complex, which itself associates with the Mediator complex.</text>
</comment>
<comment type="function">
    <text evidence="10">Component of the SRB8-11 complex. The SRB8-11 complex is a regulatory module of the Mediator complex which is itself involved in regulation of basal and activated RNA polymerase II-dependent transcription. The SRB8-11 complex may be involved in the transcriptional repression of a subset of genes regulated by Mediator. It may inhibit the association of the Mediator complex with RNA polymerase II to form the holoenzyme complex.</text>
</comment>
<feature type="compositionally biased region" description="Basic and acidic residues" evidence="11">
    <location>
        <begin position="84"/>
        <end position="96"/>
    </location>
</feature>
<feature type="compositionally biased region" description="Basic and acidic residues" evidence="11">
    <location>
        <begin position="690"/>
        <end position="700"/>
    </location>
</feature>
<evidence type="ECO:0000256" key="10">
    <source>
        <dbReference type="RuleBase" id="RU364134"/>
    </source>
</evidence>
<evidence type="ECO:0000256" key="2">
    <source>
        <dbReference type="ARBA" id="ARBA00009354"/>
    </source>
</evidence>
<dbReference type="InterPro" id="IPR051139">
    <property type="entry name" value="Mediator_complx_sub13"/>
</dbReference>
<dbReference type="PANTHER" id="PTHR48249">
    <property type="entry name" value="MEDIATOR OF RNA POLYMERASE II TRANSCRIPTION SUBUNIT 13"/>
    <property type="match status" value="1"/>
</dbReference>
<evidence type="ECO:0000256" key="4">
    <source>
        <dbReference type="ARBA" id="ARBA00022491"/>
    </source>
</evidence>
<protein>
    <recommendedName>
        <fullName evidence="3 10">Mediator of RNA polymerase II transcription subunit 13</fullName>
    </recommendedName>
    <alternativeName>
        <fullName evidence="9 10">Mediator complex subunit 13</fullName>
    </alternativeName>
</protein>